<feature type="transmembrane region" description="Helical" evidence="1">
    <location>
        <begin position="278"/>
        <end position="297"/>
    </location>
</feature>
<feature type="transmembrane region" description="Helical" evidence="1">
    <location>
        <begin position="113"/>
        <end position="134"/>
    </location>
</feature>
<feature type="transmembrane region" description="Helical" evidence="1">
    <location>
        <begin position="163"/>
        <end position="180"/>
    </location>
</feature>
<keyword evidence="1" id="KW-0472">Membrane</keyword>
<dbReference type="Proteomes" id="UP000176968">
    <property type="component" value="Unassembled WGS sequence"/>
</dbReference>
<evidence type="ECO:0000313" key="3">
    <source>
        <dbReference type="EMBL" id="OGG98709.1"/>
    </source>
</evidence>
<comment type="caution">
    <text evidence="3">The sequence shown here is derived from an EMBL/GenBank/DDBJ whole genome shotgun (WGS) entry which is preliminary data.</text>
</comment>
<feature type="transmembrane region" description="Helical" evidence="1">
    <location>
        <begin position="80"/>
        <end position="101"/>
    </location>
</feature>
<feature type="transmembrane region" description="Helical" evidence="1">
    <location>
        <begin position="140"/>
        <end position="156"/>
    </location>
</feature>
<accession>A0A1F6GKR3</accession>
<feature type="transmembrane region" description="Helical" evidence="1">
    <location>
        <begin position="186"/>
        <end position="214"/>
    </location>
</feature>
<feature type="transmembrane region" description="Helical" evidence="1">
    <location>
        <begin position="331"/>
        <end position="350"/>
    </location>
</feature>
<evidence type="ECO:0000256" key="1">
    <source>
        <dbReference type="SAM" id="Phobius"/>
    </source>
</evidence>
<dbReference type="EMBL" id="MFMY01000041">
    <property type="protein sequence ID" value="OGG98709.1"/>
    <property type="molecule type" value="Genomic_DNA"/>
</dbReference>
<gene>
    <name evidence="3" type="ORF">A3E04_00115</name>
</gene>
<feature type="domain" description="Glycosyltransferase RgtA/B/C/D-like" evidence="2">
    <location>
        <begin position="91"/>
        <end position="242"/>
    </location>
</feature>
<proteinExistence type="predicted"/>
<evidence type="ECO:0000313" key="4">
    <source>
        <dbReference type="Proteomes" id="UP000176968"/>
    </source>
</evidence>
<sequence>MLSNQKLFQNCVILFLLSFIIYNLNLSYETSGDTRAAELTPITIIKDFDLDFSEFFSDNDPTRSQYWFYRVEPTNKVVSVYPVMAGILATPVYYFADLFGFDITAHTKLFSKITSSLIASLAVVFMYLALSQIFRPKTSLFMALIFGFATNIWTVASRGLWQHGPSVLFINISLFLLFLGQKKQKYLAWVGFFAGWAIWSRPSDFLLFLPIFIYICAHHRKQIIKFLIFGSIPISLLLTYSYIYYHQFKNLGQAQVYHFTNNIFNGFLGLLFSPSHGLLTHSPIFIFAFITIYFVFTKKEFNPLYKYISIGTILLLLLYSKWAMWWGGWGFGYRLLIEMLPGLLVLLALFWEKLLANKNIILKYSFVVLVCLSFYIEIIGAFFSPCRMGNITNDVINHQGQLWDWKNHPTFSCQNTKSLEDSGKYLHLLYKDKFEKKRQLNESP</sequence>
<organism evidence="3 4">
    <name type="scientific">Candidatus Kuenenbacteria bacterium RIFCSPHIGHO2_12_FULL_42_14</name>
    <dbReference type="NCBI Taxonomy" id="1798563"/>
    <lineage>
        <taxon>Bacteria</taxon>
        <taxon>Candidatus Kueneniibacteriota</taxon>
    </lineage>
</organism>
<dbReference type="Pfam" id="PF13231">
    <property type="entry name" value="PMT_2"/>
    <property type="match status" value="1"/>
</dbReference>
<feature type="transmembrane region" description="Helical" evidence="1">
    <location>
        <begin position="226"/>
        <end position="245"/>
    </location>
</feature>
<feature type="transmembrane region" description="Helical" evidence="1">
    <location>
        <begin position="304"/>
        <end position="325"/>
    </location>
</feature>
<reference evidence="3 4" key="1">
    <citation type="journal article" date="2016" name="Nat. Commun.">
        <title>Thousands of microbial genomes shed light on interconnected biogeochemical processes in an aquifer system.</title>
        <authorList>
            <person name="Anantharaman K."/>
            <person name="Brown C.T."/>
            <person name="Hug L.A."/>
            <person name="Sharon I."/>
            <person name="Castelle C.J."/>
            <person name="Probst A.J."/>
            <person name="Thomas B.C."/>
            <person name="Singh A."/>
            <person name="Wilkins M.J."/>
            <person name="Karaoz U."/>
            <person name="Brodie E.L."/>
            <person name="Williams K.H."/>
            <person name="Hubbard S.S."/>
            <person name="Banfield J.F."/>
        </authorList>
    </citation>
    <scope>NUCLEOTIDE SEQUENCE [LARGE SCALE GENOMIC DNA]</scope>
</reference>
<keyword evidence="1" id="KW-1133">Transmembrane helix</keyword>
<keyword evidence="1" id="KW-0812">Transmembrane</keyword>
<feature type="transmembrane region" description="Helical" evidence="1">
    <location>
        <begin position="7"/>
        <end position="24"/>
    </location>
</feature>
<evidence type="ECO:0000259" key="2">
    <source>
        <dbReference type="Pfam" id="PF13231"/>
    </source>
</evidence>
<feature type="transmembrane region" description="Helical" evidence="1">
    <location>
        <begin position="362"/>
        <end position="383"/>
    </location>
</feature>
<protein>
    <recommendedName>
        <fullName evidence="2">Glycosyltransferase RgtA/B/C/D-like domain-containing protein</fullName>
    </recommendedName>
</protein>
<name>A0A1F6GKR3_9BACT</name>
<dbReference type="AlphaFoldDB" id="A0A1F6GKR3"/>
<dbReference type="InterPro" id="IPR038731">
    <property type="entry name" value="RgtA/B/C-like"/>
</dbReference>